<protein>
    <submittedName>
        <fullName evidence="3">Uncharacterized protein</fullName>
    </submittedName>
</protein>
<evidence type="ECO:0000256" key="2">
    <source>
        <dbReference type="SAM" id="Phobius"/>
    </source>
</evidence>
<evidence type="ECO:0000313" key="4">
    <source>
        <dbReference type="Proteomes" id="UP000759443"/>
    </source>
</evidence>
<keyword evidence="2" id="KW-0812">Transmembrane</keyword>
<accession>A0ABS4E432</accession>
<keyword evidence="2" id="KW-0472">Membrane</keyword>
<keyword evidence="2" id="KW-1133">Transmembrane helix</keyword>
<feature type="transmembrane region" description="Helical" evidence="2">
    <location>
        <begin position="41"/>
        <end position="61"/>
    </location>
</feature>
<name>A0ABS4E432_9HYPH</name>
<sequence>MRVSTASAFFGAGLVAAGMLILPPAMFGDRTQGLAQRVYDFQTLIAGLIAVFAAAWTVRAMEGSDRAQERRHNHTVALNLRNEYAAMERLVTAYFEEIRATTFLVTDLALAFSLAPHEAKLVMARAYEVEKAICGTEKILNSREFEQAFEYLDGSLTRAVGEVKAISAQGTTAASRIANQKRYGQEREEDFAFWFVDDAYGSGVEQIVYCLTKLDQNYPALNRGMEELKRRIEKLRILYPDIM</sequence>
<keyword evidence="1" id="KW-0175">Coiled coil</keyword>
<comment type="caution">
    <text evidence="3">The sequence shown here is derived from an EMBL/GenBank/DDBJ whole genome shotgun (WGS) entry which is preliminary data.</text>
</comment>
<dbReference type="EMBL" id="JAGGJU010000012">
    <property type="protein sequence ID" value="MBP1852708.1"/>
    <property type="molecule type" value="Genomic_DNA"/>
</dbReference>
<feature type="coiled-coil region" evidence="1">
    <location>
        <begin position="211"/>
        <end position="238"/>
    </location>
</feature>
<gene>
    <name evidence="3" type="ORF">J2Z17_004166</name>
</gene>
<keyword evidence="4" id="KW-1185">Reference proteome</keyword>
<proteinExistence type="predicted"/>
<evidence type="ECO:0000313" key="3">
    <source>
        <dbReference type="EMBL" id="MBP1852708.1"/>
    </source>
</evidence>
<dbReference type="Proteomes" id="UP000759443">
    <property type="component" value="Unassembled WGS sequence"/>
</dbReference>
<dbReference type="RefSeq" id="WP_209947770.1">
    <property type="nucleotide sequence ID" value="NZ_JAGGJU010000012.1"/>
</dbReference>
<organism evidence="3 4">
    <name type="scientific">Rhizobium halophytocola</name>
    <dbReference type="NCBI Taxonomy" id="735519"/>
    <lineage>
        <taxon>Bacteria</taxon>
        <taxon>Pseudomonadati</taxon>
        <taxon>Pseudomonadota</taxon>
        <taxon>Alphaproteobacteria</taxon>
        <taxon>Hyphomicrobiales</taxon>
        <taxon>Rhizobiaceae</taxon>
        <taxon>Rhizobium/Agrobacterium group</taxon>
        <taxon>Rhizobium</taxon>
    </lineage>
</organism>
<reference evidence="3 4" key="1">
    <citation type="submission" date="2021-03" db="EMBL/GenBank/DDBJ databases">
        <title>Genomic Encyclopedia of Type Strains, Phase IV (KMG-IV): sequencing the most valuable type-strain genomes for metagenomic binning, comparative biology and taxonomic classification.</title>
        <authorList>
            <person name="Goeker M."/>
        </authorList>
    </citation>
    <scope>NUCLEOTIDE SEQUENCE [LARGE SCALE GENOMIC DNA]</scope>
    <source>
        <strain evidence="3 4">DSM 21600</strain>
    </source>
</reference>
<evidence type="ECO:0000256" key="1">
    <source>
        <dbReference type="SAM" id="Coils"/>
    </source>
</evidence>